<reference evidence="2 3" key="1">
    <citation type="submission" date="2018-07" db="EMBL/GenBank/DDBJ databases">
        <title>Genomic Encyclopedia of Type Strains, Phase IV (KMG-IV): sequencing the most valuable type-strain genomes for metagenomic binning, comparative biology and taxonomic classification.</title>
        <authorList>
            <person name="Goeker M."/>
        </authorList>
    </citation>
    <scope>NUCLEOTIDE SEQUENCE [LARGE SCALE GENOMIC DNA]</scope>
    <source>
        <strain evidence="2 3">DSM 27696</strain>
    </source>
</reference>
<organism evidence="2 3">
    <name type="scientific">Saliterribacillus persicus</name>
    <dbReference type="NCBI Taxonomy" id="930114"/>
    <lineage>
        <taxon>Bacteria</taxon>
        <taxon>Bacillati</taxon>
        <taxon>Bacillota</taxon>
        <taxon>Bacilli</taxon>
        <taxon>Bacillales</taxon>
        <taxon>Bacillaceae</taxon>
        <taxon>Saliterribacillus</taxon>
    </lineage>
</organism>
<proteinExistence type="predicted"/>
<keyword evidence="1" id="KW-1133">Transmembrane helix</keyword>
<evidence type="ECO:0000313" key="3">
    <source>
        <dbReference type="Proteomes" id="UP000252585"/>
    </source>
</evidence>
<comment type="caution">
    <text evidence="2">The sequence shown here is derived from an EMBL/GenBank/DDBJ whole genome shotgun (WGS) entry which is preliminary data.</text>
</comment>
<evidence type="ECO:0000256" key="1">
    <source>
        <dbReference type="SAM" id="Phobius"/>
    </source>
</evidence>
<name>A0A368X3Q2_9BACI</name>
<evidence type="ECO:0000313" key="2">
    <source>
        <dbReference type="EMBL" id="RCW62563.1"/>
    </source>
</evidence>
<accession>A0A368X3Q2</accession>
<dbReference type="OrthoDB" id="2439508at2"/>
<dbReference type="Proteomes" id="UP000252585">
    <property type="component" value="Unassembled WGS sequence"/>
</dbReference>
<protein>
    <submittedName>
        <fullName evidence="2">Uncharacterized protein</fullName>
    </submittedName>
</protein>
<keyword evidence="1" id="KW-0812">Transmembrane</keyword>
<dbReference type="AlphaFoldDB" id="A0A368X3Q2"/>
<keyword evidence="3" id="KW-1185">Reference proteome</keyword>
<dbReference type="RefSeq" id="WP_114354552.1">
    <property type="nucleotide sequence ID" value="NZ_QPJJ01000025.1"/>
</dbReference>
<keyword evidence="1" id="KW-0472">Membrane</keyword>
<feature type="transmembrane region" description="Helical" evidence="1">
    <location>
        <begin position="6"/>
        <end position="25"/>
    </location>
</feature>
<sequence>MNFILTIVVFFIIFYILYLVIVAAVKKGINDSHLGLVLEKKYGLQEDEVTEHRNDLDDH</sequence>
<dbReference type="EMBL" id="QPJJ01000025">
    <property type="protein sequence ID" value="RCW62563.1"/>
    <property type="molecule type" value="Genomic_DNA"/>
</dbReference>
<gene>
    <name evidence="2" type="ORF">DFR57_1256</name>
</gene>